<evidence type="ECO:0000313" key="2">
    <source>
        <dbReference type="Proteomes" id="UP000265520"/>
    </source>
</evidence>
<dbReference type="Proteomes" id="UP000265520">
    <property type="component" value="Unassembled WGS sequence"/>
</dbReference>
<organism evidence="1 2">
    <name type="scientific">Trifolium medium</name>
    <dbReference type="NCBI Taxonomy" id="97028"/>
    <lineage>
        <taxon>Eukaryota</taxon>
        <taxon>Viridiplantae</taxon>
        <taxon>Streptophyta</taxon>
        <taxon>Embryophyta</taxon>
        <taxon>Tracheophyta</taxon>
        <taxon>Spermatophyta</taxon>
        <taxon>Magnoliopsida</taxon>
        <taxon>eudicotyledons</taxon>
        <taxon>Gunneridae</taxon>
        <taxon>Pentapetalae</taxon>
        <taxon>rosids</taxon>
        <taxon>fabids</taxon>
        <taxon>Fabales</taxon>
        <taxon>Fabaceae</taxon>
        <taxon>Papilionoideae</taxon>
        <taxon>50 kb inversion clade</taxon>
        <taxon>NPAAA clade</taxon>
        <taxon>Hologalegina</taxon>
        <taxon>IRL clade</taxon>
        <taxon>Trifolieae</taxon>
        <taxon>Trifolium</taxon>
    </lineage>
</organism>
<keyword evidence="2" id="KW-1185">Reference proteome</keyword>
<dbReference type="AlphaFoldDB" id="A0A392TA69"/>
<dbReference type="EMBL" id="LXQA010538485">
    <property type="protein sequence ID" value="MCI57979.1"/>
    <property type="molecule type" value="Genomic_DNA"/>
</dbReference>
<protein>
    <submittedName>
        <fullName evidence="1">Uncharacterized protein</fullName>
    </submittedName>
</protein>
<evidence type="ECO:0000313" key="1">
    <source>
        <dbReference type="EMBL" id="MCI57979.1"/>
    </source>
</evidence>
<comment type="caution">
    <text evidence="1">The sequence shown here is derived from an EMBL/GenBank/DDBJ whole genome shotgun (WGS) entry which is preliminary data.</text>
</comment>
<accession>A0A392TA69</accession>
<reference evidence="1 2" key="1">
    <citation type="journal article" date="2018" name="Front. Plant Sci.">
        <title>Red Clover (Trifolium pratense) and Zigzag Clover (T. medium) - A Picture of Genomic Similarities and Differences.</title>
        <authorList>
            <person name="Dluhosova J."/>
            <person name="Istvanek J."/>
            <person name="Nedelnik J."/>
            <person name="Repkova J."/>
        </authorList>
    </citation>
    <scope>NUCLEOTIDE SEQUENCE [LARGE SCALE GENOMIC DNA]</scope>
    <source>
        <strain evidence="2">cv. 10/8</strain>
        <tissue evidence="1">Leaf</tissue>
    </source>
</reference>
<proteinExistence type="predicted"/>
<name>A0A392TA69_9FABA</name>
<sequence length="57" mass="6603">MLGIWSSKRPFHGLTRPIALGTLLWYQRVMVGTMMARKLRIEVFGEGKAPRVLQLYQ</sequence>